<dbReference type="PRINTS" id="PR01543">
    <property type="entry name" value="ANATRNSFRASE"/>
</dbReference>
<dbReference type="SUPFAM" id="SSF54001">
    <property type="entry name" value="Cysteine proteinases"/>
    <property type="match status" value="1"/>
</dbReference>
<evidence type="ECO:0000256" key="5">
    <source>
        <dbReference type="RuleBase" id="RU003452"/>
    </source>
</evidence>
<dbReference type="PANTHER" id="PTHR11786:SF8">
    <property type="entry name" value="ARYLAMINE N-ACETYLTRANSFERASE 1"/>
    <property type="match status" value="1"/>
</dbReference>
<dbReference type="OrthoDB" id="10260017at2759"/>
<keyword evidence="6" id="KW-1185">Reference proteome</keyword>
<dbReference type="GO" id="GO:0004060">
    <property type="term" value="F:arylamine N-acetyltransferase activity"/>
    <property type="evidence" value="ECO:0007669"/>
    <property type="project" value="UniProtKB-EC"/>
</dbReference>
<dbReference type="EC" id="2.3.1.5" evidence="2"/>
<evidence type="ECO:0000256" key="2">
    <source>
        <dbReference type="ARBA" id="ARBA00012701"/>
    </source>
</evidence>
<evidence type="ECO:0000256" key="1">
    <source>
        <dbReference type="ARBA" id="ARBA00006547"/>
    </source>
</evidence>
<organism evidence="6 7">
    <name type="scientific">Chrysochloris asiatica</name>
    <name type="common">Cape golden mole</name>
    <dbReference type="NCBI Taxonomy" id="185453"/>
    <lineage>
        <taxon>Eukaryota</taxon>
        <taxon>Metazoa</taxon>
        <taxon>Chordata</taxon>
        <taxon>Craniata</taxon>
        <taxon>Vertebrata</taxon>
        <taxon>Euteleostomi</taxon>
        <taxon>Mammalia</taxon>
        <taxon>Eutheria</taxon>
        <taxon>Afrotheria</taxon>
        <taxon>Chrysochloridae</taxon>
        <taxon>Chrysochlorinae</taxon>
        <taxon>Chrysochloris</taxon>
    </lineage>
</organism>
<evidence type="ECO:0000313" key="6">
    <source>
        <dbReference type="Proteomes" id="UP000504623"/>
    </source>
</evidence>
<protein>
    <recommendedName>
        <fullName evidence="2">arylamine N-acetyltransferase</fullName>
        <ecNumber evidence="2">2.3.1.5</ecNumber>
    </recommendedName>
</protein>
<dbReference type="GeneID" id="102816447"/>
<proteinExistence type="inferred from homology"/>
<dbReference type="Gene3D" id="3.30.2140.20">
    <property type="match status" value="1"/>
</dbReference>
<dbReference type="AlphaFoldDB" id="A0A9B0WM73"/>
<dbReference type="FunFam" id="3.30.2140.20:FF:000001">
    <property type="entry name" value="Arylamine N-acetyltransferase 1"/>
    <property type="match status" value="1"/>
</dbReference>
<dbReference type="Proteomes" id="UP000504623">
    <property type="component" value="Unplaced"/>
</dbReference>
<accession>A0A9B0WM73</accession>
<sequence>MDIEAYFERIGYTDSRRKLDLETLTDILQHQIQAIPFENLNIHCGDAMEFGLETIFDQLVRKKRGGWCLQVNYLLYWVLTTMGFETTMLGGYVYNPPTEKYSSRMIHVLLQVTIDSKNYIVDAGFGRSYQMRQPLELIAGKDQPQIPGTFRLREEEGIWYLDQIRREQYIPSQEFLNSDLLENKKYRKIYSFTLEPRTSKDFESVNTFLQTSPMSLFTNKSFCSLQTPEGVHCLVGFTLTSRKFNYKDNMDLIEFKTLNEEEIEEVLKNLFSISLEKKLVPKHGNHFFTI</sequence>
<dbReference type="InterPro" id="IPR001447">
    <property type="entry name" value="Arylamine_N-AcTrfase"/>
</dbReference>
<gene>
    <name evidence="7" type="primary">LOC102816447</name>
</gene>
<evidence type="ECO:0000256" key="3">
    <source>
        <dbReference type="ARBA" id="ARBA00022679"/>
    </source>
</evidence>
<dbReference type="Pfam" id="PF00797">
    <property type="entry name" value="Acetyltransf_2"/>
    <property type="match status" value="1"/>
</dbReference>
<comment type="similarity">
    <text evidence="1 5">Belongs to the arylamine N-acetyltransferase family.</text>
</comment>
<evidence type="ECO:0000313" key="7">
    <source>
        <dbReference type="RefSeq" id="XP_006859967.1"/>
    </source>
</evidence>
<evidence type="ECO:0000256" key="4">
    <source>
        <dbReference type="ARBA" id="ARBA00023315"/>
    </source>
</evidence>
<dbReference type="PANTHER" id="PTHR11786">
    <property type="entry name" value="N-HYDROXYARYLAMINE O-ACETYLTRANSFERASE"/>
    <property type="match status" value="1"/>
</dbReference>
<dbReference type="InterPro" id="IPR053710">
    <property type="entry name" value="Arylamine_NAT_domain_sf"/>
</dbReference>
<dbReference type="RefSeq" id="XP_006859967.1">
    <property type="nucleotide sequence ID" value="XM_006859905.1"/>
</dbReference>
<reference evidence="7" key="1">
    <citation type="submission" date="2025-08" db="UniProtKB">
        <authorList>
            <consortium name="RefSeq"/>
        </authorList>
    </citation>
    <scope>IDENTIFICATION</scope>
    <source>
        <tissue evidence="7">Spleen</tissue>
    </source>
</reference>
<name>A0A9B0WM73_CHRAS</name>
<dbReference type="InterPro" id="IPR038765">
    <property type="entry name" value="Papain-like_cys_pep_sf"/>
</dbReference>
<keyword evidence="4 5" id="KW-0012">Acyltransferase</keyword>
<keyword evidence="3 5" id="KW-0808">Transferase</keyword>